<name>A0ABP2XED5_9CHLA</name>
<protein>
    <submittedName>
        <fullName evidence="2">Uncharacterized protein</fullName>
    </submittedName>
</protein>
<reference evidence="2 3" key="1">
    <citation type="submission" date="2013-07" db="EMBL/GenBank/DDBJ databases">
        <title>Isolation of a new Chlamydia species from the feral Sacred Ibis (Threskiornis aethiopicus): Chlamydia ibidis.</title>
        <authorList>
            <person name="Vorimore F."/>
            <person name="Hsia R.-C."/>
            <person name="Huot-Creasy H."/>
            <person name="Bastian S."/>
            <person name="Deruyter L."/>
            <person name="Passet A."/>
            <person name="Sachse K."/>
            <person name="Bavoil P."/>
            <person name="Myers G."/>
            <person name="Laroucau K."/>
        </authorList>
    </citation>
    <scope>NUCLEOTIDE SEQUENCE [LARGE SCALE GENOMIC DNA]</scope>
    <source>
        <strain evidence="2 3">10-1398/6</strain>
    </source>
</reference>
<organism evidence="2 3">
    <name type="scientific">Chlamydia ibidis 10-1398/6</name>
    <dbReference type="NCBI Taxonomy" id="1046581"/>
    <lineage>
        <taxon>Bacteria</taxon>
        <taxon>Pseudomonadati</taxon>
        <taxon>Chlamydiota</taxon>
        <taxon>Chlamydiia</taxon>
        <taxon>Chlamydiales</taxon>
        <taxon>Chlamydiaceae</taxon>
        <taxon>Chlamydia/Chlamydophila group</taxon>
        <taxon>Chlamydia</taxon>
    </lineage>
</organism>
<proteinExistence type="predicted"/>
<dbReference type="RefSeq" id="WP_020370033.1">
    <property type="nucleotide sequence ID" value="NZ_APJW01000002.1"/>
</dbReference>
<evidence type="ECO:0000313" key="2">
    <source>
        <dbReference type="EMBL" id="EQM62791.1"/>
    </source>
</evidence>
<comment type="caution">
    <text evidence="2">The sequence shown here is derived from an EMBL/GenBank/DDBJ whole genome shotgun (WGS) entry which is preliminary data.</text>
</comment>
<feature type="region of interest" description="Disordered" evidence="1">
    <location>
        <begin position="271"/>
        <end position="317"/>
    </location>
</feature>
<gene>
    <name evidence="2" type="ORF">H359_0476</name>
</gene>
<sequence length="511" mass="54841">MNKEINSTQSAKRIYKMRLAAATDLSSVFTVGNKQISSNKNIDMGNQKVTGLPDPLQDGEAVNLGYLNSNYISVNDENSGYLKLSGGDMSGKIDMGGRSVTQLSTPIEGNSKTLDPTQAVTVEYVDKASTGAINKENITTALNKVKGITDQLEVLELAVGIQHPDNNQDNTDTSTQENTAKFVLKIGDTMSGALSMGYKKITHVKNPNVADITQAATVNFVKSQSSLPTLGMLGNTMSGNITLNSGMFPWMQSSFPASKKTSPKTLTDAIENEDSKEIDELSSVPRGSADGSVGPGTDNGTSGGTNGSNSNTTVQDNIKKTDAADKCFKINGNGEKTKLKVLFPGLVILMATFCKTEAQTTPAPALENDSENTNNIPEIEFLAGSNTGRRQERPDPDFEIDVIVSEPTTIPAHSKQTNPSENTMFKLYGVYSGQSVVCQIPIIKANSEIQLTFNKAKLENNVTYPTNMNTPIASLSFATWNITLLPTSDIKTLKGQNNEQPKDISIKPQTT</sequence>
<evidence type="ECO:0000313" key="3">
    <source>
        <dbReference type="Proteomes" id="UP000016064"/>
    </source>
</evidence>
<dbReference type="EMBL" id="APJW01000002">
    <property type="protein sequence ID" value="EQM62791.1"/>
    <property type="molecule type" value="Genomic_DNA"/>
</dbReference>
<evidence type="ECO:0000256" key="1">
    <source>
        <dbReference type="SAM" id="MobiDB-lite"/>
    </source>
</evidence>
<dbReference type="Proteomes" id="UP000016064">
    <property type="component" value="Unassembled WGS sequence"/>
</dbReference>
<keyword evidence="3" id="KW-1185">Reference proteome</keyword>
<accession>A0ABP2XED5</accession>